<feature type="transmembrane region" description="Helical" evidence="1">
    <location>
        <begin position="49"/>
        <end position="68"/>
    </location>
</feature>
<name>A0A4E0R054_9EURY</name>
<keyword evidence="1" id="KW-0812">Transmembrane</keyword>
<evidence type="ECO:0000313" key="2">
    <source>
        <dbReference type="EMBL" id="TGC09656.1"/>
    </source>
</evidence>
<evidence type="ECO:0000256" key="1">
    <source>
        <dbReference type="SAM" id="Phobius"/>
    </source>
</evidence>
<dbReference type="PANTHER" id="PTHR36007:SF2">
    <property type="entry name" value="TRANSPORT PROTEIN-RELATED"/>
    <property type="match status" value="1"/>
</dbReference>
<feature type="transmembrane region" description="Helical" evidence="1">
    <location>
        <begin position="103"/>
        <end position="133"/>
    </location>
</feature>
<gene>
    <name evidence="2" type="ORF">CUN85_04635</name>
</gene>
<keyword evidence="1" id="KW-0472">Membrane</keyword>
<accession>A0A4E0R054</accession>
<dbReference type="InterPro" id="IPR009577">
    <property type="entry name" value="Sm_multidrug_ex"/>
</dbReference>
<evidence type="ECO:0000313" key="3">
    <source>
        <dbReference type="Proteomes" id="UP000297295"/>
    </source>
</evidence>
<dbReference type="Proteomes" id="UP000297295">
    <property type="component" value="Unassembled WGS sequence"/>
</dbReference>
<protein>
    <submittedName>
        <fullName evidence="2">Ligand-binding protein SH3</fullName>
    </submittedName>
</protein>
<feature type="transmembrane region" description="Helical" evidence="1">
    <location>
        <begin position="139"/>
        <end position="167"/>
    </location>
</feature>
<keyword evidence="3" id="KW-1185">Reference proteome</keyword>
<dbReference type="AlphaFoldDB" id="A0A4E0R054"/>
<sequence>MPFEHQLLELLSSVPDWLATIIISTLPVAELRGAIPVAIGVYGMSPASAYLLAVLGNMLPVIPLLLFLEPVSTYLRKYRLFDMFFSWLFERTRRNHTERFEKYGILALTLFVAIPLPVTGAWTGCAAAFVFGIRFKHAFPAVLAGVMVAGLIVSFVTVTGISVIDLLSGNI</sequence>
<proteinExistence type="predicted"/>
<dbReference type="RefSeq" id="WP_135389168.1">
    <property type="nucleotide sequence ID" value="NZ_PGGK01000004.1"/>
</dbReference>
<dbReference type="Pfam" id="PF06695">
    <property type="entry name" value="Sm_multidrug_ex"/>
    <property type="match status" value="1"/>
</dbReference>
<dbReference type="PANTHER" id="PTHR36007">
    <property type="entry name" value="TRANSPORT PROTEIN-RELATED"/>
    <property type="match status" value="1"/>
</dbReference>
<dbReference type="OrthoDB" id="116567at2157"/>
<reference evidence="2 3" key="1">
    <citation type="submission" date="2017-11" db="EMBL/GenBank/DDBJ databases">
        <title>Isolation and Characterization of Methanogenic Archaea from Saline Meromictic Lake at Siberia.</title>
        <authorList>
            <person name="Shen Y."/>
            <person name="Huang H.-H."/>
            <person name="Lai M.-C."/>
            <person name="Chen S.-C."/>
        </authorList>
    </citation>
    <scope>NUCLEOTIDE SEQUENCE [LARGE SCALE GENOMIC DNA]</scope>
    <source>
        <strain evidence="2 3">SY-01</strain>
    </source>
</reference>
<organism evidence="2 3">
    <name type="scientific">Methanolobus halotolerans</name>
    <dbReference type="NCBI Taxonomy" id="2052935"/>
    <lineage>
        <taxon>Archaea</taxon>
        <taxon>Methanobacteriati</taxon>
        <taxon>Methanobacteriota</taxon>
        <taxon>Stenosarchaea group</taxon>
        <taxon>Methanomicrobia</taxon>
        <taxon>Methanosarcinales</taxon>
        <taxon>Methanosarcinaceae</taxon>
        <taxon>Methanolobus</taxon>
    </lineage>
</organism>
<comment type="caution">
    <text evidence="2">The sequence shown here is derived from an EMBL/GenBank/DDBJ whole genome shotgun (WGS) entry which is preliminary data.</text>
</comment>
<dbReference type="EMBL" id="PGGK01000004">
    <property type="protein sequence ID" value="TGC09656.1"/>
    <property type="molecule type" value="Genomic_DNA"/>
</dbReference>
<keyword evidence="1" id="KW-1133">Transmembrane helix</keyword>